<evidence type="ECO:0000259" key="1">
    <source>
        <dbReference type="Pfam" id="PF13091"/>
    </source>
</evidence>
<dbReference type="InterPro" id="IPR025202">
    <property type="entry name" value="PLD-like_dom"/>
</dbReference>
<dbReference type="Proteomes" id="UP000289555">
    <property type="component" value="Chromosome"/>
</dbReference>
<dbReference type="EMBL" id="AP019416">
    <property type="protein sequence ID" value="BBI53074.1"/>
    <property type="molecule type" value="Genomic_DNA"/>
</dbReference>
<dbReference type="Pfam" id="PF13091">
    <property type="entry name" value="PLDc_2"/>
    <property type="match status" value="1"/>
</dbReference>
<protein>
    <recommendedName>
        <fullName evidence="1">Phospholipase D-like domain-containing protein</fullName>
    </recommendedName>
</protein>
<dbReference type="Gene3D" id="3.30.870.10">
    <property type="entry name" value="Endonuclease Chain A"/>
    <property type="match status" value="1"/>
</dbReference>
<gene>
    <name evidence="2" type="ORF">HORIV_54950</name>
</gene>
<accession>A0ABN5X1H5</accession>
<dbReference type="PANTHER" id="PTHR21248">
    <property type="entry name" value="CARDIOLIPIN SYNTHASE"/>
    <property type="match status" value="1"/>
</dbReference>
<sequence>MLADEWVSIGSCNFDHWNLHWNLEANQEAKDPKLAADVRELFERNFAASQEVDAEAWAARPWGQRVREWLYGVLDALIMRLK</sequence>
<dbReference type="PANTHER" id="PTHR21248:SF23">
    <property type="entry name" value="CARDIOLIPIN SYNTHASE B"/>
    <property type="match status" value="1"/>
</dbReference>
<reference evidence="3" key="1">
    <citation type="journal article" date="2019" name="Microbiol. Resour. Announc.">
        <title>Complete Genome Sequence of Halomonas olivaria, a Moderately Halophilic Bacterium Isolated from Olive Processing Effluents, Obtained by Nanopore Sequencing.</title>
        <authorList>
            <person name="Nagata S."/>
            <person name="Ii K.M."/>
            <person name="Tsukimi T."/>
            <person name="Miura M.C."/>
            <person name="Galipon J."/>
            <person name="Arakawa K."/>
        </authorList>
    </citation>
    <scope>NUCLEOTIDE SEQUENCE [LARGE SCALE GENOMIC DNA]</scope>
    <source>
        <strain evidence="3">TYRC17</strain>
    </source>
</reference>
<evidence type="ECO:0000313" key="2">
    <source>
        <dbReference type="EMBL" id="BBI53074.1"/>
    </source>
</evidence>
<organism evidence="2 3">
    <name type="scientific">Vreelandella olivaria</name>
    <dbReference type="NCBI Taxonomy" id="390919"/>
    <lineage>
        <taxon>Bacteria</taxon>
        <taxon>Pseudomonadati</taxon>
        <taxon>Pseudomonadota</taxon>
        <taxon>Gammaproteobacteria</taxon>
        <taxon>Oceanospirillales</taxon>
        <taxon>Halomonadaceae</taxon>
        <taxon>Vreelandella</taxon>
    </lineage>
</organism>
<evidence type="ECO:0000313" key="3">
    <source>
        <dbReference type="Proteomes" id="UP000289555"/>
    </source>
</evidence>
<keyword evidence="3" id="KW-1185">Reference proteome</keyword>
<proteinExistence type="predicted"/>
<name>A0ABN5X1H5_9GAMM</name>
<feature type="domain" description="Phospholipase D-like" evidence="1">
    <location>
        <begin position="4"/>
        <end position="44"/>
    </location>
</feature>
<dbReference type="SUPFAM" id="SSF56024">
    <property type="entry name" value="Phospholipase D/nuclease"/>
    <property type="match status" value="1"/>
</dbReference>